<evidence type="ECO:0000256" key="2">
    <source>
        <dbReference type="SAM" id="Phobius"/>
    </source>
</evidence>
<feature type="transmembrane region" description="Helical" evidence="2">
    <location>
        <begin position="188"/>
        <end position="208"/>
    </location>
</feature>
<dbReference type="SUPFAM" id="SSF58100">
    <property type="entry name" value="Bacterial hemolysins"/>
    <property type="match status" value="1"/>
</dbReference>
<organism evidence="3">
    <name type="scientific">Anthurium amnicola</name>
    <dbReference type="NCBI Taxonomy" id="1678845"/>
    <lineage>
        <taxon>Eukaryota</taxon>
        <taxon>Viridiplantae</taxon>
        <taxon>Streptophyta</taxon>
        <taxon>Embryophyta</taxon>
        <taxon>Tracheophyta</taxon>
        <taxon>Spermatophyta</taxon>
        <taxon>Magnoliopsida</taxon>
        <taxon>Liliopsida</taxon>
        <taxon>Araceae</taxon>
        <taxon>Pothoideae</taxon>
        <taxon>Potheae</taxon>
        <taxon>Anthurium</taxon>
    </lineage>
</organism>
<keyword evidence="1" id="KW-0175">Coiled coil</keyword>
<sequence length="318" mass="35844">MSISTSDIRDKIIESIRHFSEINQLEVKDDFIQNKLGQIFNQEEKFRKFADDYDQRLSTHADDLITFAEFCEEDNISSDELLASLKKLSDAKLNKSKSELINQLEDIKKYLEEIINEIIDYDEKIANKQTDFNNKINRVDKNTNEAISFAKGSVFIVGIAAIASAPFTAGVSLALLPAKLIVAVSTNLIVHGAATAVVSSVVAGVSSIQSKKLNYDLQGVREQISRLLQELQKGLEDINTIIAHCDSHFEEQISEIEEVEKIVDIFKKLDDRNGRQLIKPIARSISSRARKNSESYGMNMRQVLKRDSGYFDLYVCAD</sequence>
<evidence type="ECO:0000313" key="3">
    <source>
        <dbReference type="EMBL" id="JAT61323.1"/>
    </source>
</evidence>
<dbReference type="AlphaFoldDB" id="A0A1D1Z342"/>
<reference evidence="3" key="1">
    <citation type="submission" date="2015-07" db="EMBL/GenBank/DDBJ databases">
        <title>Transcriptome Assembly of Anthurium amnicola.</title>
        <authorList>
            <person name="Suzuki J."/>
        </authorList>
    </citation>
    <scope>NUCLEOTIDE SEQUENCE</scope>
</reference>
<keyword evidence="2" id="KW-0812">Transmembrane</keyword>
<keyword evidence="2" id="KW-0472">Membrane</keyword>
<dbReference type="EMBL" id="GDJX01006613">
    <property type="protein sequence ID" value="JAT61323.1"/>
    <property type="molecule type" value="Transcribed_RNA"/>
</dbReference>
<accession>A0A1D1Z342</accession>
<feature type="coiled-coil region" evidence="1">
    <location>
        <begin position="93"/>
        <end position="131"/>
    </location>
</feature>
<protein>
    <submittedName>
        <fullName evidence="3">Protein CIP2A</fullName>
    </submittedName>
</protein>
<keyword evidence="2" id="KW-1133">Transmembrane helix</keyword>
<name>A0A1D1Z342_9ARAE</name>
<dbReference type="Gene3D" id="1.20.1170.10">
    <property type="match status" value="1"/>
</dbReference>
<feature type="transmembrane region" description="Helical" evidence="2">
    <location>
        <begin position="154"/>
        <end position="176"/>
    </location>
</feature>
<gene>
    <name evidence="3" type="primary">CIP2A_0</name>
    <name evidence="3" type="ORF">g.36909</name>
</gene>
<proteinExistence type="predicted"/>
<evidence type="ECO:0000256" key="1">
    <source>
        <dbReference type="SAM" id="Coils"/>
    </source>
</evidence>